<keyword evidence="5" id="KW-1185">Reference proteome</keyword>
<reference evidence="4 5" key="1">
    <citation type="submission" date="2020-02" db="EMBL/GenBank/DDBJ databases">
        <title>Paenibacillus sp. nov., isolated from rhizosphere soil of tomato.</title>
        <authorList>
            <person name="Weon H.-Y."/>
            <person name="Lee S.A."/>
        </authorList>
    </citation>
    <scope>NUCLEOTIDE SEQUENCE [LARGE SCALE GENOMIC DNA]</scope>
    <source>
        <strain evidence="4 5">14171R-81</strain>
    </source>
</reference>
<protein>
    <submittedName>
        <fullName evidence="4">DUF4179 domain-containing protein</fullName>
    </submittedName>
</protein>
<dbReference type="Pfam" id="PF13786">
    <property type="entry name" value="DUF4179"/>
    <property type="match status" value="1"/>
</dbReference>
<dbReference type="RefSeq" id="WP_162641385.1">
    <property type="nucleotide sequence ID" value="NZ_CP048286.1"/>
</dbReference>
<dbReference type="InterPro" id="IPR040680">
    <property type="entry name" value="DUF5643"/>
</dbReference>
<dbReference type="Gene3D" id="2.60.40.1630">
    <property type="entry name" value="bacillus anthracis domain"/>
    <property type="match status" value="1"/>
</dbReference>
<keyword evidence="1" id="KW-0472">Membrane</keyword>
<dbReference type="Pfam" id="PF18705">
    <property type="entry name" value="DUF5643"/>
    <property type="match status" value="1"/>
</dbReference>
<organism evidence="4 5">
    <name type="scientific">Paenibacillus rhizovicinus</name>
    <dbReference type="NCBI Taxonomy" id="2704463"/>
    <lineage>
        <taxon>Bacteria</taxon>
        <taxon>Bacillati</taxon>
        <taxon>Bacillota</taxon>
        <taxon>Bacilli</taxon>
        <taxon>Bacillales</taxon>
        <taxon>Paenibacillaceae</taxon>
        <taxon>Paenibacillus</taxon>
    </lineage>
</organism>
<proteinExistence type="predicted"/>
<evidence type="ECO:0000259" key="2">
    <source>
        <dbReference type="Pfam" id="PF13786"/>
    </source>
</evidence>
<feature type="domain" description="DUF4179" evidence="2">
    <location>
        <begin position="48"/>
        <end position="135"/>
    </location>
</feature>
<evidence type="ECO:0000313" key="5">
    <source>
        <dbReference type="Proteomes" id="UP000479114"/>
    </source>
</evidence>
<keyword evidence="1" id="KW-0812">Transmembrane</keyword>
<evidence type="ECO:0000256" key="1">
    <source>
        <dbReference type="SAM" id="Phobius"/>
    </source>
</evidence>
<dbReference type="AlphaFoldDB" id="A0A6C0P1K5"/>
<feature type="transmembrane region" description="Helical" evidence="1">
    <location>
        <begin position="48"/>
        <end position="69"/>
    </location>
</feature>
<accession>A0A6C0P1K5</accession>
<evidence type="ECO:0000313" key="4">
    <source>
        <dbReference type="EMBL" id="QHW32241.1"/>
    </source>
</evidence>
<dbReference type="EMBL" id="CP048286">
    <property type="protein sequence ID" value="QHW32241.1"/>
    <property type="molecule type" value="Genomic_DNA"/>
</dbReference>
<dbReference type="InterPro" id="IPR025436">
    <property type="entry name" value="DUF4179"/>
</dbReference>
<dbReference type="KEGG" id="prz:GZH47_16480"/>
<keyword evidence="1" id="KW-1133">Transmembrane helix</keyword>
<gene>
    <name evidence="4" type="ORF">GZH47_16480</name>
</gene>
<name>A0A6C0P1K5_9BACL</name>
<feature type="domain" description="DUF5643" evidence="3">
    <location>
        <begin position="247"/>
        <end position="353"/>
    </location>
</feature>
<evidence type="ECO:0000259" key="3">
    <source>
        <dbReference type="Pfam" id="PF18705"/>
    </source>
</evidence>
<dbReference type="Proteomes" id="UP000479114">
    <property type="component" value="Chromosome"/>
</dbReference>
<sequence length="363" mass="40057">MKLETRIRQAKPTYIHADPERTLEAVMARLHEQPRIGRFQWVRRRARTVSLIIATAAVTVLCILGAGLVNPAMANALSKLPLVGSLFVEAGDTGLKTASNQGLTAKINANESHDGVTFKISEMMYDGTRMSMVLTRETDDGKNPPLKKWTNATFEEVMEMWKKQGKESSMIEVRANGRKLKVTTALASDILHNNSSILTIQPSVSETHTTSFDLPDAFNLEVVIRDATIGRYFTLSFPVKKTTSQSIVLASEETKSYNGLVMRIKKLEMTEATSQLEVHLSGKVDAELGDSIRYDIQNERGEYSNVMTGSGSPGADSGTYVNTAEFTPFPSLPKMVTVKPYLLKEGSGKEYIPELAFTMPVNN</sequence>